<keyword evidence="5" id="KW-0732">Signal</keyword>
<dbReference type="InterPro" id="IPR009056">
    <property type="entry name" value="Cyt_c-like_dom"/>
</dbReference>
<evidence type="ECO:0000259" key="6">
    <source>
        <dbReference type="PROSITE" id="PS51007"/>
    </source>
</evidence>
<comment type="caution">
    <text evidence="7">The sequence shown here is derived from an EMBL/GenBank/DDBJ whole genome shotgun (WGS) entry which is preliminary data.</text>
</comment>
<protein>
    <submittedName>
        <fullName evidence="7">C-type cytochrome</fullName>
    </submittedName>
</protein>
<dbReference type="PANTHER" id="PTHR33751:SF1">
    <property type="entry name" value="CBB3-TYPE CYTOCHROME C OXIDASE SUBUNIT FIXP"/>
    <property type="match status" value="1"/>
</dbReference>
<name>A0A557QWC5_9RHOO</name>
<dbReference type="Gene3D" id="1.10.760.10">
    <property type="entry name" value="Cytochrome c-like domain"/>
    <property type="match status" value="2"/>
</dbReference>
<dbReference type="Proteomes" id="UP000319502">
    <property type="component" value="Unassembled WGS sequence"/>
</dbReference>
<evidence type="ECO:0000256" key="5">
    <source>
        <dbReference type="SAM" id="SignalP"/>
    </source>
</evidence>
<dbReference type="Pfam" id="PF13442">
    <property type="entry name" value="Cytochrome_CBB3"/>
    <property type="match status" value="2"/>
</dbReference>
<keyword evidence="2 4" id="KW-0479">Metal-binding</keyword>
<feature type="signal peptide" evidence="5">
    <location>
        <begin position="1"/>
        <end position="37"/>
    </location>
</feature>
<accession>A0A557QWC5</accession>
<evidence type="ECO:0000313" key="7">
    <source>
        <dbReference type="EMBL" id="TVO57208.1"/>
    </source>
</evidence>
<feature type="domain" description="Cytochrome c" evidence="6">
    <location>
        <begin position="47"/>
        <end position="126"/>
    </location>
</feature>
<gene>
    <name evidence="7" type="ORF">FHP91_09945</name>
</gene>
<dbReference type="SUPFAM" id="SSF46626">
    <property type="entry name" value="Cytochrome c"/>
    <property type="match status" value="2"/>
</dbReference>
<dbReference type="GO" id="GO:0009055">
    <property type="term" value="F:electron transfer activity"/>
    <property type="evidence" value="ECO:0007669"/>
    <property type="project" value="InterPro"/>
</dbReference>
<feature type="domain" description="Cytochrome c" evidence="6">
    <location>
        <begin position="146"/>
        <end position="224"/>
    </location>
</feature>
<dbReference type="EMBL" id="VMNK01000007">
    <property type="protein sequence ID" value="TVO57208.1"/>
    <property type="molecule type" value="Genomic_DNA"/>
</dbReference>
<dbReference type="GO" id="GO:0046872">
    <property type="term" value="F:metal ion binding"/>
    <property type="evidence" value="ECO:0007669"/>
    <property type="project" value="UniProtKB-KW"/>
</dbReference>
<keyword evidence="3 4" id="KW-0408">Iron</keyword>
<keyword evidence="8" id="KW-1185">Reference proteome</keyword>
<dbReference type="InterPro" id="IPR036909">
    <property type="entry name" value="Cyt_c-like_dom_sf"/>
</dbReference>
<dbReference type="RefSeq" id="WP_144309447.1">
    <property type="nucleotide sequence ID" value="NZ_VMNK01000007.1"/>
</dbReference>
<proteinExistence type="predicted"/>
<dbReference type="PANTHER" id="PTHR33751">
    <property type="entry name" value="CBB3-TYPE CYTOCHROME C OXIDASE SUBUNIT FIXP"/>
    <property type="match status" value="1"/>
</dbReference>
<dbReference type="GO" id="GO:0020037">
    <property type="term" value="F:heme binding"/>
    <property type="evidence" value="ECO:0007669"/>
    <property type="project" value="InterPro"/>
</dbReference>
<evidence type="ECO:0000313" key="8">
    <source>
        <dbReference type="Proteomes" id="UP000319502"/>
    </source>
</evidence>
<keyword evidence="1 4" id="KW-0349">Heme</keyword>
<dbReference type="PROSITE" id="PS51007">
    <property type="entry name" value="CYTC"/>
    <property type="match status" value="2"/>
</dbReference>
<evidence type="ECO:0000256" key="4">
    <source>
        <dbReference type="PROSITE-ProRule" id="PRU00433"/>
    </source>
</evidence>
<reference evidence="7 8" key="1">
    <citation type="submission" date="2019-07" db="EMBL/GenBank/DDBJ databases">
        <title>The pathways for chlorine oxyanion respiration interact through the shared metabolite chlorate.</title>
        <authorList>
            <person name="Barnum T.P."/>
            <person name="Cheng Y."/>
            <person name="Hill K.A."/>
            <person name="Lucas L.N."/>
            <person name="Carlson H.K."/>
            <person name="Coates J.D."/>
        </authorList>
    </citation>
    <scope>NUCLEOTIDE SEQUENCE [LARGE SCALE GENOMIC DNA]</scope>
    <source>
        <strain evidence="7 8">SFB-3</strain>
    </source>
</reference>
<sequence length="229" mass="25194">MKQSGHFPGIVRLPRPTVRRLIVSLCVSLWTSTTCFAVAPPADPARAQLAAGKSRFDKLCVSCHGPDGAGKDTYGPKLQHRPELTEAQIRERIIQGKHGDHAMPPWGTVLDGKAIDELVAYVGILRQPAEKQSTAPLSPFDLYDPARIENGRKRFAKTCAGYCHGHEGVGGRAPDFKGRTDLGAQQTFDVIFHGRMGSDVMPPWGDAFSEEKIWELVAYLQHLGRQKLD</sequence>
<dbReference type="InterPro" id="IPR050597">
    <property type="entry name" value="Cytochrome_c_Oxidase_Subunit"/>
</dbReference>
<evidence type="ECO:0000256" key="3">
    <source>
        <dbReference type="ARBA" id="ARBA00023004"/>
    </source>
</evidence>
<organism evidence="7 8">
    <name type="scientific">Denitromonas halophila</name>
    <dbReference type="NCBI Taxonomy" id="1629404"/>
    <lineage>
        <taxon>Bacteria</taxon>
        <taxon>Pseudomonadati</taxon>
        <taxon>Pseudomonadota</taxon>
        <taxon>Betaproteobacteria</taxon>
        <taxon>Rhodocyclales</taxon>
        <taxon>Zoogloeaceae</taxon>
        <taxon>Denitromonas</taxon>
    </lineage>
</organism>
<evidence type="ECO:0000256" key="1">
    <source>
        <dbReference type="ARBA" id="ARBA00022617"/>
    </source>
</evidence>
<evidence type="ECO:0000256" key="2">
    <source>
        <dbReference type="ARBA" id="ARBA00022723"/>
    </source>
</evidence>
<feature type="chain" id="PRO_5021881487" evidence="5">
    <location>
        <begin position="38"/>
        <end position="229"/>
    </location>
</feature>
<dbReference type="OrthoDB" id="9765171at2"/>
<dbReference type="AlphaFoldDB" id="A0A557QWC5"/>